<dbReference type="InterPro" id="IPR011989">
    <property type="entry name" value="ARM-like"/>
</dbReference>
<proteinExistence type="predicted"/>
<feature type="domain" description="PDZ" evidence="2">
    <location>
        <begin position="74"/>
        <end position="146"/>
    </location>
</feature>
<dbReference type="KEGG" id="osu:NT6N_20710"/>
<dbReference type="InterPro" id="IPR036034">
    <property type="entry name" value="PDZ_sf"/>
</dbReference>
<dbReference type="EMBL" id="AP026866">
    <property type="protein sequence ID" value="BDS07031.1"/>
    <property type="molecule type" value="Genomic_DNA"/>
</dbReference>
<protein>
    <recommendedName>
        <fullName evidence="2">PDZ domain-containing protein</fullName>
    </recommendedName>
</protein>
<evidence type="ECO:0000259" key="2">
    <source>
        <dbReference type="PROSITE" id="PS50106"/>
    </source>
</evidence>
<feature type="chain" id="PRO_5043759143" description="PDZ domain-containing protein" evidence="1">
    <location>
        <begin position="33"/>
        <end position="790"/>
    </location>
</feature>
<organism evidence="3">
    <name type="scientific">Oceaniferula spumae</name>
    <dbReference type="NCBI Taxonomy" id="2979115"/>
    <lineage>
        <taxon>Bacteria</taxon>
        <taxon>Pseudomonadati</taxon>
        <taxon>Verrucomicrobiota</taxon>
        <taxon>Verrucomicrobiia</taxon>
        <taxon>Verrucomicrobiales</taxon>
        <taxon>Verrucomicrobiaceae</taxon>
        <taxon>Oceaniferula</taxon>
    </lineage>
</organism>
<gene>
    <name evidence="3" type="ORF">NT6N_20710</name>
</gene>
<dbReference type="Gene3D" id="2.30.42.10">
    <property type="match status" value="1"/>
</dbReference>
<keyword evidence="1" id="KW-0732">Signal</keyword>
<dbReference type="InterPro" id="IPR046255">
    <property type="entry name" value="DUF6288"/>
</dbReference>
<feature type="signal peptide" evidence="1">
    <location>
        <begin position="1"/>
        <end position="32"/>
    </location>
</feature>
<sequence>MMTLSLLLPVPKRLKRLCFVALPFVLSFQALAKDPALPNKILDFTAGDQLPKNASHDWTLGPTGARGWCQVSKGIAAEGNTSSSRQILITQVAKGGAADGVLKKGDVILGIGAKRFDRDARITFAKALGSAQAADGKFVLQRFRGGKTEQVTIALPKLPAFSNTAPYDCKKSSILLDQGCAALAKRGLGKVGIATHLNALALLASGDEQYLELVKNYAHKVVRKPLSPEIGLPCWHFAFTNLFLSEYYLLTKDQKVLPEIKRLSGHLVAGRGPLSTWGHSFVDPNNHRLRGYGAVNAVGVPVVMSLTLARECGIDVPNLDKCITESAHFFRRHVGLGAIPYGDGPPTTQYGHDDNGKNSASALFFNLLGDDMATRYYARTAMASYGSDREQGHTGNFFNMLWSLPAVALGGPESTGMWLKEFGWYYDLARDSEHKYRYQGYPNERSNSAHSGWDCPGAYLLHYAVARKQLRLTGKKPSSIKAFTTEENKENISAGRVSYKGASADVLKKTLSSWSPVARMRAEKEMRKRKMLVGAETGLKATDPLERVAAVSSLSDFDMCAKMLEDSDLRVRLAAMQTLARLNKSRAVASVFKHLVRVKKESPVFTQKLSDIFFPLGARGKMIGDLLTGIEDRKMAVSAIKILMDDEDALVSSRIAMGVRYLPKQEQIDLLPQIYKRAIQPPPGNVMFSNGLRVSCVEVLASMKLKEGLEIAADLVAENSWGRNARIPRAANVVTSYQGHAKAVLPELNKAEASYSKKDDKWKILIQKTITTVKKAPQPKDKLKSIRDLR</sequence>
<dbReference type="InterPro" id="IPR001478">
    <property type="entry name" value="PDZ"/>
</dbReference>
<evidence type="ECO:0000313" key="3">
    <source>
        <dbReference type="EMBL" id="BDS07031.1"/>
    </source>
</evidence>
<dbReference type="PROSITE" id="PS50106">
    <property type="entry name" value="PDZ"/>
    <property type="match status" value="1"/>
</dbReference>
<dbReference type="SUPFAM" id="SSF50156">
    <property type="entry name" value="PDZ domain-like"/>
    <property type="match status" value="1"/>
</dbReference>
<name>A0AAT9FLZ2_9BACT</name>
<dbReference type="Gene3D" id="1.25.10.10">
    <property type="entry name" value="Leucine-rich Repeat Variant"/>
    <property type="match status" value="1"/>
</dbReference>
<accession>A0AAT9FLZ2</accession>
<evidence type="ECO:0000256" key="1">
    <source>
        <dbReference type="SAM" id="SignalP"/>
    </source>
</evidence>
<reference evidence="3" key="1">
    <citation type="submission" date="2024-07" db="EMBL/GenBank/DDBJ databases">
        <title>Complete genome sequence of Verrucomicrobiaceae bacterium NT6N.</title>
        <authorList>
            <person name="Huang C."/>
            <person name="Takami H."/>
            <person name="Hamasaki K."/>
        </authorList>
    </citation>
    <scope>NUCLEOTIDE SEQUENCE</scope>
    <source>
        <strain evidence="3">NT6N</strain>
    </source>
</reference>
<dbReference type="AlphaFoldDB" id="A0AAT9FLZ2"/>
<dbReference type="Pfam" id="PF19805">
    <property type="entry name" value="DUF6288"/>
    <property type="match status" value="1"/>
</dbReference>